<organism evidence="1">
    <name type="scientific">viral metagenome</name>
    <dbReference type="NCBI Taxonomy" id="1070528"/>
    <lineage>
        <taxon>unclassified sequences</taxon>
        <taxon>metagenomes</taxon>
        <taxon>organismal metagenomes</taxon>
    </lineage>
</organism>
<accession>A0A6C0H5M7</accession>
<protein>
    <submittedName>
        <fullName evidence="1">Uncharacterized protein</fullName>
    </submittedName>
</protein>
<dbReference type="AlphaFoldDB" id="A0A6C0H5M7"/>
<evidence type="ECO:0000313" key="1">
    <source>
        <dbReference type="EMBL" id="QHT75680.1"/>
    </source>
</evidence>
<sequence>MSEIKIKFKNVLDESNGQNVKYRIKIMDNGNIYIDGKYDFENKRKMYERLLLIDDNIPIPENYMNIIKVLLSLKPTTCIDMNKIIYVIEEIKRVIKNEVDESFNIYMEKKNLLQEIIRNVDNEILNKYNKLFNSKSLKKTKTELDKLDEKVEFINEIKSLL</sequence>
<dbReference type="EMBL" id="MN739881">
    <property type="protein sequence ID" value="QHT75680.1"/>
    <property type="molecule type" value="Genomic_DNA"/>
</dbReference>
<name>A0A6C0H5M7_9ZZZZ</name>
<proteinExistence type="predicted"/>
<reference evidence="1" key="1">
    <citation type="journal article" date="2020" name="Nature">
        <title>Giant virus diversity and host interactions through global metagenomics.</title>
        <authorList>
            <person name="Schulz F."/>
            <person name="Roux S."/>
            <person name="Paez-Espino D."/>
            <person name="Jungbluth S."/>
            <person name="Walsh D.A."/>
            <person name="Denef V.J."/>
            <person name="McMahon K.D."/>
            <person name="Konstantinidis K.T."/>
            <person name="Eloe-Fadrosh E.A."/>
            <person name="Kyrpides N.C."/>
            <person name="Woyke T."/>
        </authorList>
    </citation>
    <scope>NUCLEOTIDE SEQUENCE</scope>
    <source>
        <strain evidence="1">GVMAG-M-3300023179-71</strain>
    </source>
</reference>